<gene>
    <name evidence="2" type="ORF">ASZ90_001315</name>
</gene>
<sequence>MKIAITTEKASLDSPLDPRFGRAAGFFVHDLDTGHSTFAENSQNLSLPQGAGIQSAQAVAGLGVGAVITGHVGPKAFSALQRGGIAIYLAQNVTVGQAIEAFRAGTLTPAGAADKDGHW</sequence>
<dbReference type="CDD" id="cd00851">
    <property type="entry name" value="MTH1175"/>
    <property type="match status" value="1"/>
</dbReference>
<dbReference type="InterPro" id="IPR033913">
    <property type="entry name" value="MTH1175_dom"/>
</dbReference>
<dbReference type="PANTHER" id="PTHR42983">
    <property type="entry name" value="DINITROGENASE IRON-MOLYBDENUM COFACTOR PROTEIN-RELATED"/>
    <property type="match status" value="1"/>
</dbReference>
<reference evidence="2" key="1">
    <citation type="journal article" date="2015" name="Proc. Natl. Acad. Sci. U.S.A.">
        <title>Networks of energetic and metabolic interactions define dynamics in microbial communities.</title>
        <authorList>
            <person name="Embree M."/>
            <person name="Liu J.K."/>
            <person name="Al-Bassam M.M."/>
            <person name="Zengler K."/>
        </authorList>
    </citation>
    <scope>NUCLEOTIDE SEQUENCE</scope>
</reference>
<feature type="domain" description="Dinitrogenase iron-molybdenum cofactor biosynthesis" evidence="1">
    <location>
        <begin position="13"/>
        <end position="103"/>
    </location>
</feature>
<dbReference type="AlphaFoldDB" id="A0A0W8G6K4"/>
<dbReference type="EMBL" id="LNQE01000174">
    <property type="protein sequence ID" value="KUG28804.1"/>
    <property type="molecule type" value="Genomic_DNA"/>
</dbReference>
<dbReference type="InterPro" id="IPR003731">
    <property type="entry name" value="Di-Nase_FeMo-co_biosynth"/>
</dbReference>
<name>A0A0W8G6K4_9ZZZZ</name>
<proteinExistence type="predicted"/>
<dbReference type="PANTHER" id="PTHR42983:SF1">
    <property type="entry name" value="IRON-MOLYBDENUM PROTEIN"/>
    <property type="match status" value="1"/>
</dbReference>
<evidence type="ECO:0000259" key="1">
    <source>
        <dbReference type="Pfam" id="PF02579"/>
    </source>
</evidence>
<evidence type="ECO:0000313" key="2">
    <source>
        <dbReference type="EMBL" id="KUG28804.1"/>
    </source>
</evidence>
<organism evidence="2">
    <name type="scientific">hydrocarbon metagenome</name>
    <dbReference type="NCBI Taxonomy" id="938273"/>
    <lineage>
        <taxon>unclassified sequences</taxon>
        <taxon>metagenomes</taxon>
        <taxon>ecological metagenomes</taxon>
    </lineage>
</organism>
<comment type="caution">
    <text evidence="2">The sequence shown here is derived from an EMBL/GenBank/DDBJ whole genome shotgun (WGS) entry which is preliminary data.</text>
</comment>
<protein>
    <submittedName>
        <fullName evidence="2">Dinitrogenase iron-molybdenum cofactor biosynthesis protein</fullName>
    </submittedName>
</protein>
<dbReference type="Gene3D" id="3.30.420.130">
    <property type="entry name" value="Dinitrogenase iron-molybdenum cofactor biosynthesis domain"/>
    <property type="match status" value="1"/>
</dbReference>
<dbReference type="Pfam" id="PF02579">
    <property type="entry name" value="Nitro_FeMo-Co"/>
    <property type="match status" value="1"/>
</dbReference>
<accession>A0A0W8G6K4</accession>
<dbReference type="SUPFAM" id="SSF53146">
    <property type="entry name" value="Nitrogenase accessory factor-like"/>
    <property type="match status" value="1"/>
</dbReference>
<dbReference type="InterPro" id="IPR036105">
    <property type="entry name" value="DiNase_FeMo-co_biosyn_sf"/>
</dbReference>